<evidence type="ECO:0000256" key="1">
    <source>
        <dbReference type="SAM" id="MobiDB-lite"/>
    </source>
</evidence>
<accession>A0A2H6KKJ1</accession>
<sequence>MILKSEGSAEGHTEHEVYHKERGKEPEEDGYRRAGREGTPSGEDHYMDCRLDMDALERRTEDGRGADTAHLGHG</sequence>
<feature type="compositionally biased region" description="Basic and acidic residues" evidence="1">
    <location>
        <begin position="7"/>
        <end position="48"/>
    </location>
</feature>
<evidence type="ECO:0000313" key="2">
    <source>
        <dbReference type="EMBL" id="GBE63511.1"/>
    </source>
</evidence>
<gene>
    <name evidence="2" type="ORF">BOVATA_050040</name>
</gene>
<comment type="caution">
    <text evidence="2">The sequence shown here is derived from an EMBL/GenBank/DDBJ whole genome shotgun (WGS) entry which is preliminary data.</text>
</comment>
<protein>
    <submittedName>
        <fullName evidence="2">Solute carrier family 12 member 2, putative</fullName>
    </submittedName>
</protein>
<evidence type="ECO:0000313" key="3">
    <source>
        <dbReference type="Proteomes" id="UP000236319"/>
    </source>
</evidence>
<dbReference type="Proteomes" id="UP000236319">
    <property type="component" value="Unassembled WGS sequence"/>
</dbReference>
<feature type="region of interest" description="Disordered" evidence="1">
    <location>
        <begin position="1"/>
        <end position="48"/>
    </location>
</feature>
<name>A0A2H6KKJ1_9APIC</name>
<proteinExistence type="predicted"/>
<organism evidence="2 3">
    <name type="scientific">Babesia ovata</name>
    <dbReference type="NCBI Taxonomy" id="189622"/>
    <lineage>
        <taxon>Eukaryota</taxon>
        <taxon>Sar</taxon>
        <taxon>Alveolata</taxon>
        <taxon>Apicomplexa</taxon>
        <taxon>Aconoidasida</taxon>
        <taxon>Piroplasmida</taxon>
        <taxon>Babesiidae</taxon>
        <taxon>Babesia</taxon>
    </lineage>
</organism>
<dbReference type="EMBL" id="BDSA01000066">
    <property type="protein sequence ID" value="GBE63511.1"/>
    <property type="molecule type" value="Genomic_DNA"/>
</dbReference>
<dbReference type="AlphaFoldDB" id="A0A2H6KKJ1"/>
<reference evidence="2 3" key="1">
    <citation type="journal article" date="2017" name="BMC Genomics">
        <title>Whole-genome assembly of Babesia ovata and comparative genomics between closely related pathogens.</title>
        <authorList>
            <person name="Yamagishi J."/>
            <person name="Asada M."/>
            <person name="Hakimi H."/>
            <person name="Tanaka T.Q."/>
            <person name="Sugimoto C."/>
            <person name="Kawazu S."/>
        </authorList>
    </citation>
    <scope>NUCLEOTIDE SEQUENCE [LARGE SCALE GENOMIC DNA]</scope>
    <source>
        <strain evidence="2 3">Miyake</strain>
    </source>
</reference>
<dbReference type="RefSeq" id="XP_028869754.1">
    <property type="nucleotide sequence ID" value="XM_029013921.1"/>
</dbReference>
<dbReference type="VEuPathDB" id="PiroplasmaDB:BOVATA_050040"/>
<keyword evidence="3" id="KW-1185">Reference proteome</keyword>
<dbReference type="GeneID" id="39877281"/>